<keyword evidence="5" id="KW-0449">Lipoprotein</keyword>
<dbReference type="Pfam" id="PF03783">
    <property type="entry name" value="CsgG"/>
    <property type="match status" value="1"/>
</dbReference>
<evidence type="ECO:0000313" key="7">
    <source>
        <dbReference type="Proteomes" id="UP000264589"/>
    </source>
</evidence>
<keyword evidence="3" id="KW-0472">Membrane</keyword>
<keyword evidence="1" id="KW-1003">Cell membrane</keyword>
<reference evidence="6 7" key="1">
    <citation type="submission" date="2018-08" db="EMBL/GenBank/DDBJ databases">
        <title>Parvularcula sp. SM1705, isolated from surface water of the South Sea China.</title>
        <authorList>
            <person name="Sun L."/>
        </authorList>
    </citation>
    <scope>NUCLEOTIDE SEQUENCE [LARGE SCALE GENOMIC DNA]</scope>
    <source>
        <strain evidence="6 7">SM1705</strain>
    </source>
</reference>
<name>A0A371RLL6_9PROT</name>
<organism evidence="6 7">
    <name type="scientific">Parvularcula marina</name>
    <dbReference type="NCBI Taxonomy" id="2292771"/>
    <lineage>
        <taxon>Bacteria</taxon>
        <taxon>Pseudomonadati</taxon>
        <taxon>Pseudomonadota</taxon>
        <taxon>Alphaproteobacteria</taxon>
        <taxon>Parvularculales</taxon>
        <taxon>Parvularculaceae</taxon>
        <taxon>Parvularcula</taxon>
    </lineage>
</organism>
<keyword evidence="7" id="KW-1185">Reference proteome</keyword>
<dbReference type="PROSITE" id="PS51257">
    <property type="entry name" value="PROKAR_LIPOPROTEIN"/>
    <property type="match status" value="1"/>
</dbReference>
<dbReference type="GO" id="GO:0030288">
    <property type="term" value="C:outer membrane-bounded periplasmic space"/>
    <property type="evidence" value="ECO:0007669"/>
    <property type="project" value="InterPro"/>
</dbReference>
<evidence type="ECO:0000256" key="2">
    <source>
        <dbReference type="ARBA" id="ARBA00022729"/>
    </source>
</evidence>
<dbReference type="Gene3D" id="3.40.50.10610">
    <property type="entry name" value="ABC-type transport auxiliary lipoprotein component"/>
    <property type="match status" value="2"/>
</dbReference>
<dbReference type="InterPro" id="IPR005534">
    <property type="entry name" value="Curli_assmbl/transp-comp_CsgG"/>
</dbReference>
<proteinExistence type="predicted"/>
<dbReference type="Proteomes" id="UP000264589">
    <property type="component" value="Unassembled WGS sequence"/>
</dbReference>
<protein>
    <submittedName>
        <fullName evidence="6">Curlin</fullName>
    </submittedName>
</protein>
<evidence type="ECO:0000256" key="5">
    <source>
        <dbReference type="ARBA" id="ARBA00023288"/>
    </source>
</evidence>
<comment type="caution">
    <text evidence="6">The sequence shown here is derived from an EMBL/GenBank/DDBJ whole genome shotgun (WGS) entry which is preliminary data.</text>
</comment>
<dbReference type="AlphaFoldDB" id="A0A371RLL6"/>
<dbReference type="RefSeq" id="WP_116392978.1">
    <property type="nucleotide sequence ID" value="NZ_CAXQPM010000002.1"/>
</dbReference>
<keyword evidence="4" id="KW-0564">Palmitate</keyword>
<dbReference type="PANTHER" id="PTHR41164">
    <property type="entry name" value="CURLI PRODUCTION ASSEMBLY/TRANSPORT COMPONENT CSGG"/>
    <property type="match status" value="1"/>
</dbReference>
<evidence type="ECO:0000256" key="1">
    <source>
        <dbReference type="ARBA" id="ARBA00022475"/>
    </source>
</evidence>
<evidence type="ECO:0000313" key="6">
    <source>
        <dbReference type="EMBL" id="RFB06343.1"/>
    </source>
</evidence>
<sequence length="343" mass="36420">MMRKIFGSFGSKALLGGIGALLVTGCTTVPAEHPLVSTQPVMAKQTQTQEALRALGSPAAKVPIAVYGFEDKTGQFRPSETGQTLSRAVTQGADAVLIKALQDTGNRKWFTVIERGGLNNLLKERQIISEMRQRYLGETSVNAQALPPLLFAGVILEGGIIGYDSNTMTGGAAARYLGIGGQTEYRQNVVSVYLRAVSVKTGEVLVSVTTEKTIASVGVGGNAFRFVSFDELLEADFGFTSNEPGLYALRQAIEKAVYAMVMEGADVGLWAFDDNARGAQLISEYISERDAIYVTAEPQATPSRTASDSSASQVRYADSSAARMNGLGKSGALNRAIVNVGTK</sequence>
<evidence type="ECO:0000256" key="3">
    <source>
        <dbReference type="ARBA" id="ARBA00023136"/>
    </source>
</evidence>
<evidence type="ECO:0000256" key="4">
    <source>
        <dbReference type="ARBA" id="ARBA00023139"/>
    </source>
</evidence>
<dbReference type="PANTHER" id="PTHR41164:SF1">
    <property type="entry name" value="CURLI PRODUCTION ASSEMBLY_TRANSPORT COMPONENT CSGG"/>
    <property type="match status" value="1"/>
</dbReference>
<dbReference type="FunCoup" id="A0A371RLL6">
    <property type="interactions" value="29"/>
</dbReference>
<dbReference type="InParanoid" id="A0A371RLL6"/>
<dbReference type="OrthoDB" id="1110708at2"/>
<accession>A0A371RLL6</accession>
<gene>
    <name evidence="6" type="ORF">DX908_04200</name>
</gene>
<dbReference type="EMBL" id="QUQO01000001">
    <property type="protein sequence ID" value="RFB06343.1"/>
    <property type="molecule type" value="Genomic_DNA"/>
</dbReference>
<keyword evidence="2" id="KW-0732">Signal</keyword>